<gene>
    <name evidence="1" type="ORF">NCTC12858_00147</name>
</gene>
<dbReference type="EMBL" id="LS483447">
    <property type="protein sequence ID" value="SQH72334.1"/>
    <property type="molecule type" value="Genomic_DNA"/>
</dbReference>
<dbReference type="OrthoDB" id="1013594at2"/>
<protein>
    <submittedName>
        <fullName evidence="1">Redox-active protein (C_GCAxxG_C_C)</fullName>
    </submittedName>
</protein>
<accession>A0A0A2FI38</accession>
<evidence type="ECO:0000313" key="2">
    <source>
        <dbReference type="Proteomes" id="UP000249300"/>
    </source>
</evidence>
<dbReference type="RefSeq" id="WP_023939565.1">
    <property type="nucleotide sequence ID" value="NZ_JQJB01000008.1"/>
</dbReference>
<name>A0A0A2FI38_9PORP</name>
<proteinExistence type="predicted"/>
<dbReference type="STRING" id="393921.HQ45_06960"/>
<reference evidence="1 2" key="1">
    <citation type="submission" date="2018-06" db="EMBL/GenBank/DDBJ databases">
        <authorList>
            <consortium name="Pathogen Informatics"/>
            <person name="Doyle S."/>
        </authorList>
    </citation>
    <scope>NUCLEOTIDE SEQUENCE [LARGE SCALE GENOMIC DNA]</scope>
    <source>
        <strain evidence="1 2">NCTC12858</strain>
    </source>
</reference>
<sequence>MKTHAEDFFHNKPNNWNCCQSVLKQFQDHIALSDDEIELHYRPCGGGRAEGGLCGALYAAEELMKKHQLPSVKDDFKKEAGGTTCRELKAELKFPCVEAVRLAERLVNERLGEKRNQ</sequence>
<organism evidence="1 2">
    <name type="scientific">Porphyromonas crevioricanis</name>
    <dbReference type="NCBI Taxonomy" id="393921"/>
    <lineage>
        <taxon>Bacteria</taxon>
        <taxon>Pseudomonadati</taxon>
        <taxon>Bacteroidota</taxon>
        <taxon>Bacteroidia</taxon>
        <taxon>Bacteroidales</taxon>
        <taxon>Porphyromonadaceae</taxon>
        <taxon>Porphyromonas</taxon>
    </lineage>
</organism>
<evidence type="ECO:0000313" key="1">
    <source>
        <dbReference type="EMBL" id="SQH72334.1"/>
    </source>
</evidence>
<dbReference type="KEGG" id="pcre:NCTC12858_00147"/>
<dbReference type="Proteomes" id="UP000249300">
    <property type="component" value="Chromosome 1"/>
</dbReference>
<dbReference type="Pfam" id="PF09719">
    <property type="entry name" value="C_GCAxxG_C_C"/>
    <property type="match status" value="1"/>
</dbReference>
<dbReference type="eggNOG" id="COG0801">
    <property type="taxonomic scope" value="Bacteria"/>
</dbReference>
<dbReference type="AlphaFoldDB" id="A0A0A2FI38"/>
<keyword evidence="2" id="KW-1185">Reference proteome</keyword>
<dbReference type="InterPro" id="IPR010181">
    <property type="entry name" value="CGCAxxGCC_motif"/>
</dbReference>